<keyword evidence="6" id="KW-1185">Reference proteome</keyword>
<dbReference type="SUPFAM" id="SSF48008">
    <property type="entry name" value="GntR ligand-binding domain-like"/>
    <property type="match status" value="1"/>
</dbReference>
<dbReference type="PANTHER" id="PTHR43537">
    <property type="entry name" value="TRANSCRIPTIONAL REGULATOR, GNTR FAMILY"/>
    <property type="match status" value="1"/>
</dbReference>
<proteinExistence type="predicted"/>
<dbReference type="PROSITE" id="PS50949">
    <property type="entry name" value="HTH_GNTR"/>
    <property type="match status" value="1"/>
</dbReference>
<dbReference type="Proteomes" id="UP000263232">
    <property type="component" value="Chromosome"/>
</dbReference>
<dbReference type="GO" id="GO:0003700">
    <property type="term" value="F:DNA-binding transcription factor activity"/>
    <property type="evidence" value="ECO:0007669"/>
    <property type="project" value="InterPro"/>
</dbReference>
<dbReference type="InterPro" id="IPR011711">
    <property type="entry name" value="GntR_C"/>
</dbReference>
<keyword evidence="1" id="KW-0805">Transcription regulation</keyword>
<dbReference type="InterPro" id="IPR000524">
    <property type="entry name" value="Tscrpt_reg_HTH_GntR"/>
</dbReference>
<gene>
    <name evidence="5" type="ORF">CL176_00075</name>
</gene>
<dbReference type="AlphaFoldDB" id="A0A347WHJ3"/>
<evidence type="ECO:0000313" key="6">
    <source>
        <dbReference type="Proteomes" id="UP000263232"/>
    </source>
</evidence>
<dbReference type="GO" id="GO:0003677">
    <property type="term" value="F:DNA binding"/>
    <property type="evidence" value="ECO:0007669"/>
    <property type="project" value="UniProtKB-KW"/>
</dbReference>
<dbReference type="OrthoDB" id="368257at2"/>
<organism evidence="5 6">
    <name type="scientific">Suicoccus acidiformans</name>
    <dbReference type="NCBI Taxonomy" id="2036206"/>
    <lineage>
        <taxon>Bacteria</taxon>
        <taxon>Bacillati</taxon>
        <taxon>Bacillota</taxon>
        <taxon>Bacilli</taxon>
        <taxon>Lactobacillales</taxon>
        <taxon>Aerococcaceae</taxon>
        <taxon>Suicoccus</taxon>
    </lineage>
</organism>
<dbReference type="Pfam" id="PF00392">
    <property type="entry name" value="GntR"/>
    <property type="match status" value="1"/>
</dbReference>
<dbReference type="EMBL" id="CP023434">
    <property type="protein sequence ID" value="AXY24550.1"/>
    <property type="molecule type" value="Genomic_DNA"/>
</dbReference>
<keyword evidence="3" id="KW-0804">Transcription</keyword>
<dbReference type="InterPro" id="IPR036390">
    <property type="entry name" value="WH_DNA-bd_sf"/>
</dbReference>
<dbReference type="Pfam" id="PF07729">
    <property type="entry name" value="FCD"/>
    <property type="match status" value="1"/>
</dbReference>
<dbReference type="InterPro" id="IPR008920">
    <property type="entry name" value="TF_FadR/GntR_C"/>
</dbReference>
<evidence type="ECO:0000313" key="5">
    <source>
        <dbReference type="EMBL" id="AXY24550.1"/>
    </source>
</evidence>
<evidence type="ECO:0000259" key="4">
    <source>
        <dbReference type="PROSITE" id="PS50949"/>
    </source>
</evidence>
<dbReference type="PANTHER" id="PTHR43537:SF24">
    <property type="entry name" value="GLUCONATE OPERON TRANSCRIPTIONAL REPRESSOR"/>
    <property type="match status" value="1"/>
</dbReference>
<accession>A0A347WHJ3</accession>
<name>A0A347WHJ3_9LACT</name>
<dbReference type="SMART" id="SM00345">
    <property type="entry name" value="HTH_GNTR"/>
    <property type="match status" value="1"/>
</dbReference>
<dbReference type="SUPFAM" id="SSF46785">
    <property type="entry name" value="Winged helix' DNA-binding domain"/>
    <property type="match status" value="1"/>
</dbReference>
<protein>
    <recommendedName>
        <fullName evidence="4">HTH gntR-type domain-containing protein</fullName>
    </recommendedName>
</protein>
<dbReference type="Gene3D" id="1.20.120.530">
    <property type="entry name" value="GntR ligand-binding domain-like"/>
    <property type="match status" value="1"/>
</dbReference>
<dbReference type="InterPro" id="IPR036388">
    <property type="entry name" value="WH-like_DNA-bd_sf"/>
</dbReference>
<dbReference type="PRINTS" id="PR00035">
    <property type="entry name" value="HTHGNTR"/>
</dbReference>
<evidence type="ECO:0000256" key="3">
    <source>
        <dbReference type="ARBA" id="ARBA00023163"/>
    </source>
</evidence>
<dbReference type="CDD" id="cd07377">
    <property type="entry name" value="WHTH_GntR"/>
    <property type="match status" value="1"/>
</dbReference>
<sequence>MNVTLKEKAYKVLRQQIVNQELPPGTPLIETDIAEQLGMSRTPVREAIRRLAQDGLVVNMSSRTTIVSQINQHDVEEIFTVRIALETLALEESFTKITQEEINSLRRQYDLLEDNFTYSEAYKIDLNFHALWVENSGNQRLANILDMLNGQTERYRRYSHKVEERSQASINEHLAILDQIEAQNLTAAKEALASHLTNTMHNIQDDASLHSFS</sequence>
<dbReference type="Gene3D" id="1.10.10.10">
    <property type="entry name" value="Winged helix-like DNA-binding domain superfamily/Winged helix DNA-binding domain"/>
    <property type="match status" value="1"/>
</dbReference>
<reference evidence="5 6" key="1">
    <citation type="submission" date="2017-09" db="EMBL/GenBank/DDBJ databases">
        <title>Complete genome sequence of Oxytococcus suis strain ZY16052.</title>
        <authorList>
            <person name="Li F."/>
        </authorList>
    </citation>
    <scope>NUCLEOTIDE SEQUENCE [LARGE SCALE GENOMIC DNA]</scope>
    <source>
        <strain evidence="5 6">ZY16052</strain>
    </source>
</reference>
<evidence type="ECO:0000256" key="2">
    <source>
        <dbReference type="ARBA" id="ARBA00023125"/>
    </source>
</evidence>
<dbReference type="SMART" id="SM00895">
    <property type="entry name" value="FCD"/>
    <property type="match status" value="1"/>
</dbReference>
<feature type="domain" description="HTH gntR-type" evidence="4">
    <location>
        <begin position="3"/>
        <end position="70"/>
    </location>
</feature>
<keyword evidence="2" id="KW-0238">DNA-binding</keyword>
<evidence type="ECO:0000256" key="1">
    <source>
        <dbReference type="ARBA" id="ARBA00023015"/>
    </source>
</evidence>
<dbReference type="KEGG" id="abae:CL176_00075"/>